<evidence type="ECO:0000313" key="12">
    <source>
        <dbReference type="EMBL" id="KAG7135571.1"/>
    </source>
</evidence>
<protein>
    <recommendedName>
        <fullName evidence="2">asparaginase</fullName>
        <ecNumber evidence="2">3.5.1.1</ecNumber>
    </recommendedName>
</protein>
<dbReference type="PIRSF" id="PIRSF001220">
    <property type="entry name" value="L-ASNase_gatD"/>
    <property type="match status" value="1"/>
</dbReference>
<dbReference type="GO" id="GO:0006530">
    <property type="term" value="P:L-asparagine catabolic process"/>
    <property type="evidence" value="ECO:0007669"/>
    <property type="project" value="UniProtKB-ARBA"/>
</dbReference>
<dbReference type="AlphaFoldDB" id="A0A8I2ZND6"/>
<evidence type="ECO:0000256" key="4">
    <source>
        <dbReference type="ARBA" id="ARBA00049366"/>
    </source>
</evidence>
<dbReference type="EMBL" id="JAEMWZ010000119">
    <property type="protein sequence ID" value="KAG7135571.1"/>
    <property type="molecule type" value="Genomic_DNA"/>
</dbReference>
<feature type="binding site" evidence="6">
    <location>
        <position position="101"/>
    </location>
    <ligand>
        <name>substrate</name>
    </ligand>
</feature>
<dbReference type="PROSITE" id="PS00144">
    <property type="entry name" value="ASN_GLN_ASE_1"/>
    <property type="match status" value="1"/>
</dbReference>
<dbReference type="InterPro" id="IPR037152">
    <property type="entry name" value="L-asparaginase_N_sf"/>
</dbReference>
<comment type="similarity">
    <text evidence="1 9">Belongs to the asparaginase 1 family.</text>
</comment>
<dbReference type="PIRSF" id="PIRSF500176">
    <property type="entry name" value="L_ASNase"/>
    <property type="match status" value="1"/>
</dbReference>
<keyword evidence="3" id="KW-0378">Hydrolase</keyword>
<dbReference type="OrthoDB" id="542841at2759"/>
<dbReference type="PROSITE" id="PS51732">
    <property type="entry name" value="ASN_GLN_ASE_3"/>
    <property type="match status" value="1"/>
</dbReference>
<dbReference type="InterPro" id="IPR027474">
    <property type="entry name" value="L-asparaginase_N"/>
</dbReference>
<dbReference type="InterPro" id="IPR004550">
    <property type="entry name" value="AsnASE_II"/>
</dbReference>
<dbReference type="Gene3D" id="3.40.50.40">
    <property type="match status" value="1"/>
</dbReference>
<organism evidence="12 13">
    <name type="scientific">Verticillium longisporum</name>
    <name type="common">Verticillium dahliae var. longisporum</name>
    <dbReference type="NCBI Taxonomy" id="100787"/>
    <lineage>
        <taxon>Eukaryota</taxon>
        <taxon>Fungi</taxon>
        <taxon>Dikarya</taxon>
        <taxon>Ascomycota</taxon>
        <taxon>Pezizomycotina</taxon>
        <taxon>Sordariomycetes</taxon>
        <taxon>Hypocreomycetidae</taxon>
        <taxon>Glomerellales</taxon>
        <taxon>Plectosphaerellaceae</taxon>
        <taxon>Verticillium</taxon>
    </lineage>
</organism>
<feature type="domain" description="Asparaginase/glutaminase C-terminal" evidence="11">
    <location>
        <begin position="258"/>
        <end position="364"/>
    </location>
</feature>
<evidence type="ECO:0000256" key="1">
    <source>
        <dbReference type="ARBA" id="ARBA00010518"/>
    </source>
</evidence>
<feature type="active site" description="O-isoaspartyl threonine intermediate" evidence="5">
    <location>
        <position position="54"/>
    </location>
</feature>
<gene>
    <name evidence="12" type="ORF">HYQ45_006651</name>
</gene>
<name>A0A8I2ZND6_VERLO</name>
<dbReference type="InterPro" id="IPR020827">
    <property type="entry name" value="Asparaginase/glutaminase_AS1"/>
</dbReference>
<dbReference type="InterPro" id="IPR027473">
    <property type="entry name" value="L-asparaginase_C"/>
</dbReference>
<dbReference type="InterPro" id="IPR006034">
    <property type="entry name" value="Asparaginase/glutaminase-like"/>
</dbReference>
<dbReference type="SMART" id="SM00870">
    <property type="entry name" value="Asparaginase"/>
    <property type="match status" value="1"/>
</dbReference>
<feature type="active site" evidence="8">
    <location>
        <position position="134"/>
    </location>
</feature>
<dbReference type="InterPro" id="IPR040919">
    <property type="entry name" value="Asparaginase_C"/>
</dbReference>
<dbReference type="EC" id="3.5.1.1" evidence="2"/>
<evidence type="ECO:0000256" key="3">
    <source>
        <dbReference type="ARBA" id="ARBA00022801"/>
    </source>
</evidence>
<comment type="caution">
    <text evidence="12">The sequence shown here is derived from an EMBL/GenBank/DDBJ whole genome shotgun (WGS) entry which is preliminary data.</text>
</comment>
<feature type="active site" evidence="7">
    <location>
        <position position="54"/>
    </location>
</feature>
<evidence type="ECO:0000256" key="7">
    <source>
        <dbReference type="PROSITE-ProRule" id="PRU10099"/>
    </source>
</evidence>
<dbReference type="Pfam" id="PF00710">
    <property type="entry name" value="Asparaginase"/>
    <property type="match status" value="1"/>
</dbReference>
<evidence type="ECO:0000256" key="5">
    <source>
        <dbReference type="PIRSR" id="PIRSR001220-1"/>
    </source>
</evidence>
<evidence type="ECO:0000313" key="13">
    <source>
        <dbReference type="Proteomes" id="UP000689129"/>
    </source>
</evidence>
<evidence type="ECO:0000259" key="11">
    <source>
        <dbReference type="Pfam" id="PF17763"/>
    </source>
</evidence>
<dbReference type="Pfam" id="PF17763">
    <property type="entry name" value="Asparaginase_C"/>
    <property type="match status" value="1"/>
</dbReference>
<evidence type="ECO:0000256" key="2">
    <source>
        <dbReference type="ARBA" id="ARBA00012920"/>
    </source>
</evidence>
<dbReference type="FunFam" id="3.40.50.1170:FF:000001">
    <property type="entry name" value="L-asparaginase 2"/>
    <property type="match status" value="1"/>
</dbReference>
<evidence type="ECO:0000259" key="10">
    <source>
        <dbReference type="Pfam" id="PF00710"/>
    </source>
</evidence>
<evidence type="ECO:0000256" key="9">
    <source>
        <dbReference type="RuleBase" id="RU004456"/>
    </source>
</evidence>
<reference evidence="12" key="1">
    <citation type="journal article" date="2021" name="Mol. Plant Pathol.">
        <title>A 20-kb lineage-specific genomic region tames virulence in pathogenic amphidiploid Verticillium longisporum.</title>
        <authorList>
            <person name="Harting R."/>
            <person name="Starke J."/>
            <person name="Kusch H."/>
            <person name="Poggeler S."/>
            <person name="Maurus I."/>
            <person name="Schluter R."/>
            <person name="Landesfeind M."/>
            <person name="Bulla I."/>
            <person name="Nowrousian M."/>
            <person name="de Jonge R."/>
            <person name="Stahlhut G."/>
            <person name="Hoff K.J."/>
            <person name="Asshauer K.P."/>
            <person name="Thurmer A."/>
            <person name="Stanke M."/>
            <person name="Daniel R."/>
            <person name="Morgenstern B."/>
            <person name="Thomma B.P.H.J."/>
            <person name="Kronstad J.W."/>
            <person name="Braus-Stromeyer S.A."/>
            <person name="Braus G.H."/>
        </authorList>
    </citation>
    <scope>NUCLEOTIDE SEQUENCE</scope>
    <source>
        <strain evidence="12">Vl32</strain>
    </source>
</reference>
<accession>A0A8I2ZND6</accession>
<evidence type="ECO:0000256" key="6">
    <source>
        <dbReference type="PIRSR" id="PIRSR001220-2"/>
    </source>
</evidence>
<dbReference type="NCBIfam" id="TIGR00520">
    <property type="entry name" value="asnASE_II"/>
    <property type="match status" value="1"/>
</dbReference>
<dbReference type="PANTHER" id="PTHR11707">
    <property type="entry name" value="L-ASPARAGINASE"/>
    <property type="match status" value="1"/>
</dbReference>
<feature type="domain" description="L-asparaginase N-terminal" evidence="10">
    <location>
        <begin position="45"/>
        <end position="236"/>
    </location>
</feature>
<feature type="binding site" evidence="6">
    <location>
        <begin position="134"/>
        <end position="135"/>
    </location>
    <ligand>
        <name>substrate</name>
    </ligand>
</feature>
<proteinExistence type="inferred from homology"/>
<evidence type="ECO:0000256" key="8">
    <source>
        <dbReference type="PROSITE-ProRule" id="PRU10100"/>
    </source>
</evidence>
<dbReference type="Gene3D" id="3.40.50.1170">
    <property type="entry name" value="L-asparaginase, N-terminal domain"/>
    <property type="match status" value="1"/>
</dbReference>
<sequence length="368" mass="39965">MFYSRHRWSCHHKRSTPTPIAIAPQDANELRVVHQQMSHKHHLPNVTIFATGGTIAATAASAAVTMGYKSGDIGIEALIDAVPQIRTVANIQGIQVMNIDSTEVTAKDLISLARRAQQEVSSPHCDGLVITHGTDTLEESAFFVDLTVQTDKPIVFVGAMRPATIISADGPLNLLEAVTLAASPKARGRGVLVTLNDRIGSAFLTSKMHANSVDAFRASEGGYLGFFFDVQPRFFYAPSLPLGRHYFSAFDLPDELPQVEILYSYQGFNPRLAEAAVKMGAKGLVLAGPGYGTWRKAGRMENARLVEQYNTQIVTASQNGDGFAISQGGRNNYGAGHLNPRKARIMLQLGLAQGYDSEKLEKLFSFDC</sequence>
<dbReference type="InterPro" id="IPR027475">
    <property type="entry name" value="Asparaginase/glutaminase_AS2"/>
</dbReference>
<dbReference type="GO" id="GO:0004067">
    <property type="term" value="F:asparaginase activity"/>
    <property type="evidence" value="ECO:0007669"/>
    <property type="project" value="UniProtKB-UniRule"/>
</dbReference>
<comment type="catalytic activity">
    <reaction evidence="4">
        <text>L-asparagine + H2O = L-aspartate + NH4(+)</text>
        <dbReference type="Rhea" id="RHEA:21016"/>
        <dbReference type="ChEBI" id="CHEBI:15377"/>
        <dbReference type="ChEBI" id="CHEBI:28938"/>
        <dbReference type="ChEBI" id="CHEBI:29991"/>
        <dbReference type="ChEBI" id="CHEBI:58048"/>
        <dbReference type="EC" id="3.5.1.1"/>
    </reaction>
</comment>
<dbReference type="PANTHER" id="PTHR11707:SF28">
    <property type="entry name" value="60 KDA LYSOPHOSPHOLIPASE"/>
    <property type="match status" value="1"/>
</dbReference>
<dbReference type="CDD" id="cd08964">
    <property type="entry name" value="L-asparaginase_II"/>
    <property type="match status" value="1"/>
</dbReference>
<dbReference type="PROSITE" id="PS00917">
    <property type="entry name" value="ASN_GLN_ASE_2"/>
    <property type="match status" value="1"/>
</dbReference>
<dbReference type="Proteomes" id="UP000689129">
    <property type="component" value="Unassembled WGS sequence"/>
</dbReference>